<gene>
    <name evidence="1" type="ORF">L6452_31014</name>
</gene>
<comment type="caution">
    <text evidence="1">The sequence shown here is derived from an EMBL/GenBank/DDBJ whole genome shotgun (WGS) entry which is preliminary data.</text>
</comment>
<organism evidence="1 2">
    <name type="scientific">Arctium lappa</name>
    <name type="common">Greater burdock</name>
    <name type="synonym">Lappa major</name>
    <dbReference type="NCBI Taxonomy" id="4217"/>
    <lineage>
        <taxon>Eukaryota</taxon>
        <taxon>Viridiplantae</taxon>
        <taxon>Streptophyta</taxon>
        <taxon>Embryophyta</taxon>
        <taxon>Tracheophyta</taxon>
        <taxon>Spermatophyta</taxon>
        <taxon>Magnoliopsida</taxon>
        <taxon>eudicotyledons</taxon>
        <taxon>Gunneridae</taxon>
        <taxon>Pentapetalae</taxon>
        <taxon>asterids</taxon>
        <taxon>campanulids</taxon>
        <taxon>Asterales</taxon>
        <taxon>Asteraceae</taxon>
        <taxon>Carduoideae</taxon>
        <taxon>Cardueae</taxon>
        <taxon>Arctiinae</taxon>
        <taxon>Arctium</taxon>
    </lineage>
</organism>
<dbReference type="Proteomes" id="UP001055879">
    <property type="component" value="Linkage Group LG10"/>
</dbReference>
<dbReference type="EMBL" id="CM042056">
    <property type="protein sequence ID" value="KAI3697911.1"/>
    <property type="molecule type" value="Genomic_DNA"/>
</dbReference>
<proteinExistence type="predicted"/>
<evidence type="ECO:0000313" key="2">
    <source>
        <dbReference type="Proteomes" id="UP001055879"/>
    </source>
</evidence>
<accession>A0ACB8ZJK5</accession>
<evidence type="ECO:0000313" key="1">
    <source>
        <dbReference type="EMBL" id="KAI3697911.1"/>
    </source>
</evidence>
<name>A0ACB8ZJK5_ARCLA</name>
<reference evidence="1 2" key="2">
    <citation type="journal article" date="2022" name="Mol. Ecol. Resour.">
        <title>The genomes of chicory, endive, great burdock and yacon provide insights into Asteraceae paleo-polyploidization history and plant inulin production.</title>
        <authorList>
            <person name="Fan W."/>
            <person name="Wang S."/>
            <person name="Wang H."/>
            <person name="Wang A."/>
            <person name="Jiang F."/>
            <person name="Liu H."/>
            <person name="Zhao H."/>
            <person name="Xu D."/>
            <person name="Zhang Y."/>
        </authorList>
    </citation>
    <scope>NUCLEOTIDE SEQUENCE [LARGE SCALE GENOMIC DNA]</scope>
    <source>
        <strain evidence="2">cv. Niubang</strain>
    </source>
</reference>
<reference evidence="2" key="1">
    <citation type="journal article" date="2022" name="Mol. Ecol. Resour.">
        <title>The genomes of chicory, endive, great burdock and yacon provide insights into Asteraceae palaeo-polyploidization history and plant inulin production.</title>
        <authorList>
            <person name="Fan W."/>
            <person name="Wang S."/>
            <person name="Wang H."/>
            <person name="Wang A."/>
            <person name="Jiang F."/>
            <person name="Liu H."/>
            <person name="Zhao H."/>
            <person name="Xu D."/>
            <person name="Zhang Y."/>
        </authorList>
    </citation>
    <scope>NUCLEOTIDE SEQUENCE [LARGE SCALE GENOMIC DNA]</scope>
    <source>
        <strain evidence="2">cv. Niubang</strain>
    </source>
</reference>
<keyword evidence="2" id="KW-1185">Reference proteome</keyword>
<sequence>MKEGDGVNKSAVGDLTEVSLPVGGNKETQNINGVAELVEVPRNVLGNDDLNRAGRDSLKKGHNNIQIPSNLEGKENVQELDDPAEGTNIADHGGTKYGRETGNCTGETTSKADKGKSSAACGDPSRLKRREILSFGRNRTVGPEGA</sequence>
<protein>
    <submittedName>
        <fullName evidence="1">Uncharacterized protein</fullName>
    </submittedName>
</protein>